<evidence type="ECO:0000256" key="1">
    <source>
        <dbReference type="ARBA" id="ARBA00010876"/>
    </source>
</evidence>
<keyword evidence="8" id="KW-1185">Reference proteome</keyword>
<comment type="function">
    <text evidence="5">Responsible for synthesis of pseudouridine from uracil.</text>
</comment>
<dbReference type="GO" id="GO:0003723">
    <property type="term" value="F:RNA binding"/>
    <property type="evidence" value="ECO:0007669"/>
    <property type="project" value="UniProtKB-KW"/>
</dbReference>
<comment type="similarity">
    <text evidence="1 5">Belongs to the pseudouridine synthase RluA family.</text>
</comment>
<feature type="domain" description="RNA-binding S4" evidence="6">
    <location>
        <begin position="38"/>
        <end position="97"/>
    </location>
</feature>
<keyword evidence="2 5" id="KW-0413">Isomerase</keyword>
<dbReference type="PANTHER" id="PTHR21600">
    <property type="entry name" value="MITOCHONDRIAL RNA PSEUDOURIDINE SYNTHASE"/>
    <property type="match status" value="1"/>
</dbReference>
<evidence type="ECO:0000313" key="7">
    <source>
        <dbReference type="EMBL" id="QDU44011.1"/>
    </source>
</evidence>
<evidence type="ECO:0000259" key="6">
    <source>
        <dbReference type="SMART" id="SM00363"/>
    </source>
</evidence>
<evidence type="ECO:0000256" key="4">
    <source>
        <dbReference type="PROSITE-ProRule" id="PRU00182"/>
    </source>
</evidence>
<dbReference type="EC" id="5.4.99.-" evidence="5"/>
<protein>
    <recommendedName>
        <fullName evidence="5">Pseudouridine synthase</fullName>
        <ecNumber evidence="5">5.4.99.-</ecNumber>
    </recommendedName>
</protein>
<dbReference type="Gene3D" id="3.30.2350.10">
    <property type="entry name" value="Pseudouridine synthase"/>
    <property type="match status" value="1"/>
</dbReference>
<gene>
    <name evidence="7" type="primary">rluD_2</name>
    <name evidence="7" type="ORF">Mal52_24890</name>
</gene>
<dbReference type="InterPro" id="IPR006145">
    <property type="entry name" value="PsdUridine_synth_RsuA/RluA"/>
</dbReference>
<dbReference type="SMART" id="SM00363">
    <property type="entry name" value="S4"/>
    <property type="match status" value="1"/>
</dbReference>
<dbReference type="KEGG" id="sdyn:Mal52_24890"/>
<evidence type="ECO:0000256" key="3">
    <source>
        <dbReference type="PIRSR" id="PIRSR606225-1"/>
    </source>
</evidence>
<organism evidence="7 8">
    <name type="scientific">Symmachiella dynata</name>
    <dbReference type="NCBI Taxonomy" id="2527995"/>
    <lineage>
        <taxon>Bacteria</taxon>
        <taxon>Pseudomonadati</taxon>
        <taxon>Planctomycetota</taxon>
        <taxon>Planctomycetia</taxon>
        <taxon>Planctomycetales</taxon>
        <taxon>Planctomycetaceae</taxon>
        <taxon>Symmachiella</taxon>
    </lineage>
</organism>
<dbReference type="InterPro" id="IPR050188">
    <property type="entry name" value="RluA_PseudoU_synthase"/>
</dbReference>
<dbReference type="Proteomes" id="UP000319383">
    <property type="component" value="Chromosome"/>
</dbReference>
<dbReference type="SUPFAM" id="SSF55174">
    <property type="entry name" value="Alpha-L RNA-binding motif"/>
    <property type="match status" value="1"/>
</dbReference>
<dbReference type="AlphaFoldDB" id="A0A517ZNH6"/>
<dbReference type="PROSITE" id="PS01129">
    <property type="entry name" value="PSI_RLU"/>
    <property type="match status" value="1"/>
</dbReference>
<dbReference type="NCBIfam" id="TIGR00005">
    <property type="entry name" value="rluA_subfam"/>
    <property type="match status" value="1"/>
</dbReference>
<comment type="catalytic activity">
    <reaction evidence="5">
        <text>a uridine in RNA = a pseudouridine in RNA</text>
        <dbReference type="Rhea" id="RHEA:48348"/>
        <dbReference type="Rhea" id="RHEA-COMP:12068"/>
        <dbReference type="Rhea" id="RHEA-COMP:12069"/>
        <dbReference type="ChEBI" id="CHEBI:65314"/>
        <dbReference type="ChEBI" id="CHEBI:65315"/>
    </reaction>
</comment>
<evidence type="ECO:0000256" key="5">
    <source>
        <dbReference type="RuleBase" id="RU362028"/>
    </source>
</evidence>
<reference evidence="7 8" key="1">
    <citation type="submission" date="2019-02" db="EMBL/GenBank/DDBJ databases">
        <title>Deep-cultivation of Planctomycetes and their phenomic and genomic characterization uncovers novel biology.</title>
        <authorList>
            <person name="Wiegand S."/>
            <person name="Jogler M."/>
            <person name="Boedeker C."/>
            <person name="Pinto D."/>
            <person name="Vollmers J."/>
            <person name="Rivas-Marin E."/>
            <person name="Kohn T."/>
            <person name="Peeters S.H."/>
            <person name="Heuer A."/>
            <person name="Rast P."/>
            <person name="Oberbeckmann S."/>
            <person name="Bunk B."/>
            <person name="Jeske O."/>
            <person name="Meyerdierks A."/>
            <person name="Storesund J.E."/>
            <person name="Kallscheuer N."/>
            <person name="Luecker S."/>
            <person name="Lage O.M."/>
            <person name="Pohl T."/>
            <person name="Merkel B.J."/>
            <person name="Hornburger P."/>
            <person name="Mueller R.-W."/>
            <person name="Bruemmer F."/>
            <person name="Labrenz M."/>
            <person name="Spormann A.M."/>
            <person name="Op den Camp H."/>
            <person name="Overmann J."/>
            <person name="Amann R."/>
            <person name="Jetten M.S.M."/>
            <person name="Mascher T."/>
            <person name="Medema M.H."/>
            <person name="Devos D.P."/>
            <person name="Kaster A.-K."/>
            <person name="Ovreas L."/>
            <person name="Rohde M."/>
            <person name="Galperin M.Y."/>
            <person name="Jogler C."/>
        </authorList>
    </citation>
    <scope>NUCLEOTIDE SEQUENCE [LARGE SCALE GENOMIC DNA]</scope>
    <source>
        <strain evidence="7 8">Mal52</strain>
    </source>
</reference>
<keyword evidence="4" id="KW-0694">RNA-binding</keyword>
<dbReference type="RefSeq" id="WP_231962626.1">
    <property type="nucleotide sequence ID" value="NZ_CP036276.1"/>
</dbReference>
<dbReference type="GO" id="GO:0000455">
    <property type="term" value="P:enzyme-directed rRNA pseudouridine synthesis"/>
    <property type="evidence" value="ECO:0007669"/>
    <property type="project" value="TreeGrafter"/>
</dbReference>
<sequence>MIWIRLRTLFRHHMQNARPTTPYPYTTVVTVENYLDREKIDRFLTRHFRNYTPQRMQRLIRGGCVWIDDVPAEPRFRVRAGQQVRVRLIEPPDKLIEAQDLPLEVLYEDEHVIAVNKPPRQSAHPGGNYHDGTLANALQYYLDRQTPLPGLLRPGIVHRLDRLTSGVIVVCKDHHAHRNLSIDFQSGRVAKTYLALVHGHIADNTGEIDAAIGRASDGGLMSVAPTATGSKAAVTRFQVLERFELPYSLVEAKPLTGRLHQIRVHLASMGHAIVADEFYGVSDDEHLLDRQALHAAEIAFSHPLTGAPLVISAPLPADFQQAVEQLRRNCS</sequence>
<dbReference type="SUPFAM" id="SSF55120">
    <property type="entry name" value="Pseudouridine synthase"/>
    <property type="match status" value="1"/>
</dbReference>
<dbReference type="InterPro" id="IPR006225">
    <property type="entry name" value="PsdUridine_synth_RluC/D"/>
</dbReference>
<dbReference type="InterPro" id="IPR020103">
    <property type="entry name" value="PsdUridine_synth_cat_dom_sf"/>
</dbReference>
<accession>A0A517ZNH6</accession>
<dbReference type="InterPro" id="IPR006224">
    <property type="entry name" value="PsdUridine_synth_RluA-like_CS"/>
</dbReference>
<dbReference type="CDD" id="cd02869">
    <property type="entry name" value="PseudoU_synth_RluA_like"/>
    <property type="match status" value="1"/>
</dbReference>
<dbReference type="Gene3D" id="3.10.290.10">
    <property type="entry name" value="RNA-binding S4 domain"/>
    <property type="match status" value="1"/>
</dbReference>
<dbReference type="Pfam" id="PF00849">
    <property type="entry name" value="PseudoU_synth_2"/>
    <property type="match status" value="1"/>
</dbReference>
<dbReference type="PANTHER" id="PTHR21600:SF87">
    <property type="entry name" value="RNA PSEUDOURIDYLATE SYNTHASE DOMAIN-CONTAINING PROTEIN 1"/>
    <property type="match status" value="1"/>
</dbReference>
<evidence type="ECO:0000256" key="2">
    <source>
        <dbReference type="ARBA" id="ARBA00023235"/>
    </source>
</evidence>
<name>A0A517ZNH6_9PLAN</name>
<dbReference type="PROSITE" id="PS50889">
    <property type="entry name" value="S4"/>
    <property type="match status" value="1"/>
</dbReference>
<dbReference type="GO" id="GO:0120159">
    <property type="term" value="F:rRNA pseudouridine synthase activity"/>
    <property type="evidence" value="ECO:0007669"/>
    <property type="project" value="UniProtKB-ARBA"/>
</dbReference>
<dbReference type="InterPro" id="IPR036986">
    <property type="entry name" value="S4_RNA-bd_sf"/>
</dbReference>
<proteinExistence type="inferred from homology"/>
<feature type="active site" evidence="3">
    <location>
        <position position="161"/>
    </location>
</feature>
<evidence type="ECO:0000313" key="8">
    <source>
        <dbReference type="Proteomes" id="UP000319383"/>
    </source>
</evidence>
<dbReference type="EMBL" id="CP036276">
    <property type="protein sequence ID" value="QDU44011.1"/>
    <property type="molecule type" value="Genomic_DNA"/>
</dbReference>
<dbReference type="InterPro" id="IPR002942">
    <property type="entry name" value="S4_RNA-bd"/>
</dbReference>